<evidence type="ECO:0000313" key="1">
    <source>
        <dbReference type="EMBL" id="KAH3678883.1"/>
    </source>
</evidence>
<protein>
    <submittedName>
        <fullName evidence="1">Uncharacterized protein</fullName>
    </submittedName>
</protein>
<proteinExistence type="predicted"/>
<accession>A0A9P8PUY6</accession>
<sequence>MKPSSYFYQGLNRPPALTMFKGVKMLCSLSGSAIKSKLNSGDVALDENGMEDSEVVRIVESEESKEADLESSGMDVVGFLDSIAASSTGDRFKHSGRSSQGVVTIERNCAELALARTKGEICLIKGGVNNTVGLCSMTGIPDSKSILKFEPVANDLADIDDLWMRFGDILIVWSMFVSNFVQRIILVIFKTTKHTINTTNISNMANCPRGNLQTETVDLMKPPLSDNILVQLANVGSLFVSR</sequence>
<name>A0A9P8PUY6_WICPI</name>
<dbReference type="AlphaFoldDB" id="A0A9P8PUY6"/>
<gene>
    <name evidence="1" type="ORF">WICPIJ_008810</name>
</gene>
<reference evidence="1" key="1">
    <citation type="journal article" date="2021" name="Open Biol.">
        <title>Shared evolutionary footprints suggest mitochondrial oxidative damage underlies multiple complex I losses in fungi.</title>
        <authorList>
            <person name="Schikora-Tamarit M.A."/>
            <person name="Marcet-Houben M."/>
            <person name="Nosek J."/>
            <person name="Gabaldon T."/>
        </authorList>
    </citation>
    <scope>NUCLEOTIDE SEQUENCE</scope>
    <source>
        <strain evidence="1">CBS2887</strain>
    </source>
</reference>
<comment type="caution">
    <text evidence="1">The sequence shown here is derived from an EMBL/GenBank/DDBJ whole genome shotgun (WGS) entry which is preliminary data.</text>
</comment>
<dbReference type="EMBL" id="JAEUBG010005058">
    <property type="protein sequence ID" value="KAH3678883.1"/>
    <property type="molecule type" value="Genomic_DNA"/>
</dbReference>
<dbReference type="Proteomes" id="UP000774326">
    <property type="component" value="Unassembled WGS sequence"/>
</dbReference>
<evidence type="ECO:0000313" key="2">
    <source>
        <dbReference type="Proteomes" id="UP000774326"/>
    </source>
</evidence>
<organism evidence="1 2">
    <name type="scientific">Wickerhamomyces pijperi</name>
    <name type="common">Yeast</name>
    <name type="synonym">Pichia pijperi</name>
    <dbReference type="NCBI Taxonomy" id="599730"/>
    <lineage>
        <taxon>Eukaryota</taxon>
        <taxon>Fungi</taxon>
        <taxon>Dikarya</taxon>
        <taxon>Ascomycota</taxon>
        <taxon>Saccharomycotina</taxon>
        <taxon>Saccharomycetes</taxon>
        <taxon>Phaffomycetales</taxon>
        <taxon>Wickerhamomycetaceae</taxon>
        <taxon>Wickerhamomyces</taxon>
    </lineage>
</organism>
<reference evidence="1" key="2">
    <citation type="submission" date="2021-01" db="EMBL/GenBank/DDBJ databases">
        <authorList>
            <person name="Schikora-Tamarit M.A."/>
        </authorList>
    </citation>
    <scope>NUCLEOTIDE SEQUENCE</scope>
    <source>
        <strain evidence="1">CBS2887</strain>
    </source>
</reference>
<keyword evidence="2" id="KW-1185">Reference proteome</keyword>